<sequence>MRSVIVYFSRADENYEVGTVTEGNTAKVAHEIARQTGAPMIEILPAKPYPTSYDGTVDRAKLELAENARPDIVTHGDMEAFTAADIIYLGYPIWCGEPPLALITFIESHDWNGKTILPFITHGGSGFKETPAHIATAAGAGVRIDNGLAVLGTTAQCDPEATAQAVRHWLSGTATSCRYGAQTAAQ</sequence>
<dbReference type="InterPro" id="IPR029039">
    <property type="entry name" value="Flavoprotein-like_sf"/>
</dbReference>
<gene>
    <name evidence="2" type="ORF">BTIS_0247</name>
</gene>
<dbReference type="Pfam" id="PF12682">
    <property type="entry name" value="Flavodoxin_4"/>
    <property type="match status" value="1"/>
</dbReference>
<reference evidence="2 3" key="1">
    <citation type="journal article" date="2017" name="BMC Genomics">
        <title>Comparative genomic and phylogenomic analyses of the Bifidobacteriaceae family.</title>
        <authorList>
            <person name="Lugli G.A."/>
            <person name="Milani C."/>
            <person name="Turroni F."/>
            <person name="Duranti S."/>
            <person name="Mancabelli L."/>
            <person name="Mangifesta M."/>
            <person name="Ferrario C."/>
            <person name="Modesto M."/>
            <person name="Mattarelli P."/>
            <person name="Jiri K."/>
            <person name="van Sinderen D."/>
            <person name="Ventura M."/>
        </authorList>
    </citation>
    <scope>NUCLEOTIDE SEQUENCE [LARGE SCALE GENOMIC DNA]</scope>
    <source>
        <strain evidence="2 3">DSM 100201</strain>
    </source>
</reference>
<comment type="caution">
    <text evidence="2">The sequence shown here is derived from an EMBL/GenBank/DDBJ whole genome shotgun (WGS) entry which is preliminary data.</text>
</comment>
<dbReference type="GO" id="GO:0010181">
    <property type="term" value="F:FMN binding"/>
    <property type="evidence" value="ECO:0007669"/>
    <property type="project" value="InterPro"/>
</dbReference>
<dbReference type="AlphaFoldDB" id="A0A261FIV0"/>
<dbReference type="PANTHER" id="PTHR39201">
    <property type="entry name" value="EXPORTED PROTEIN-RELATED"/>
    <property type="match status" value="1"/>
</dbReference>
<evidence type="ECO:0000313" key="3">
    <source>
        <dbReference type="Proteomes" id="UP000216444"/>
    </source>
</evidence>
<evidence type="ECO:0000259" key="1">
    <source>
        <dbReference type="Pfam" id="PF12682"/>
    </source>
</evidence>
<organism evidence="2 3">
    <name type="scientific">Bifidobacterium tissieri</name>
    <dbReference type="NCBI Taxonomy" id="1630162"/>
    <lineage>
        <taxon>Bacteria</taxon>
        <taxon>Bacillati</taxon>
        <taxon>Actinomycetota</taxon>
        <taxon>Actinomycetes</taxon>
        <taxon>Bifidobacteriales</taxon>
        <taxon>Bifidobacteriaceae</taxon>
        <taxon>Bifidobacterium</taxon>
    </lineage>
</organism>
<dbReference type="PANTHER" id="PTHR39201:SF1">
    <property type="entry name" value="FLAVODOXIN-LIKE DOMAIN-CONTAINING PROTEIN"/>
    <property type="match status" value="1"/>
</dbReference>
<dbReference type="EMBL" id="MWWV01000002">
    <property type="protein sequence ID" value="OZG59094.1"/>
    <property type="molecule type" value="Genomic_DNA"/>
</dbReference>
<proteinExistence type="predicted"/>
<accession>A0A261FIV0</accession>
<dbReference type="Proteomes" id="UP000216444">
    <property type="component" value="Unassembled WGS sequence"/>
</dbReference>
<dbReference type="SUPFAM" id="SSF52218">
    <property type="entry name" value="Flavoproteins"/>
    <property type="match status" value="1"/>
</dbReference>
<name>A0A261FIV0_9BIFI</name>
<dbReference type="InterPro" id="IPR008254">
    <property type="entry name" value="Flavodoxin/NO_synth"/>
</dbReference>
<dbReference type="RefSeq" id="WP_094661894.1">
    <property type="nucleotide sequence ID" value="NZ_MWWV01000002.1"/>
</dbReference>
<feature type="domain" description="Flavodoxin-like" evidence="1">
    <location>
        <begin position="22"/>
        <end position="137"/>
    </location>
</feature>
<dbReference type="Gene3D" id="3.40.50.360">
    <property type="match status" value="1"/>
</dbReference>
<evidence type="ECO:0000313" key="2">
    <source>
        <dbReference type="EMBL" id="OZG59094.1"/>
    </source>
</evidence>
<protein>
    <submittedName>
        <fullName evidence="2">Flavodoxin</fullName>
    </submittedName>
</protein>
<keyword evidence="3" id="KW-1185">Reference proteome</keyword>